<keyword evidence="3" id="KW-1185">Reference proteome</keyword>
<comment type="caution">
    <text evidence="2">The sequence shown here is derived from an EMBL/GenBank/DDBJ whole genome shotgun (WGS) entry which is preliminary data.</text>
</comment>
<proteinExistence type="predicted"/>
<name>A0ABV7IY14_9RHOB</name>
<sequence length="167" mass="18263">MMADLEASATTKPLKRARPSKKSKSKRPSLRDVSRICVPGIVIDRAVQAALYPIVLAGPELEKRLQPHVARLCGVSSPSRSQRWLRAVLLWLLEDRDTAPEGTECAGPEASFSPAFDPALRDLLPETQRPLWDCFGMVLTDAADPQTVQSQLAALPDRSAEEAQGVH</sequence>
<dbReference type="RefSeq" id="WP_380071115.1">
    <property type="nucleotide sequence ID" value="NZ_JBHRTO010000001.1"/>
</dbReference>
<evidence type="ECO:0000256" key="1">
    <source>
        <dbReference type="SAM" id="MobiDB-lite"/>
    </source>
</evidence>
<gene>
    <name evidence="2" type="ORF">ACFOGH_00560</name>
</gene>
<feature type="region of interest" description="Disordered" evidence="1">
    <location>
        <begin position="1"/>
        <end position="31"/>
    </location>
</feature>
<evidence type="ECO:0000313" key="3">
    <source>
        <dbReference type="Proteomes" id="UP001595547"/>
    </source>
</evidence>
<accession>A0ABV7IY14</accession>
<evidence type="ECO:0000313" key="2">
    <source>
        <dbReference type="EMBL" id="MFC3179469.1"/>
    </source>
</evidence>
<organism evidence="2 3">
    <name type="scientific">Cypionkella sinensis</name>
    <dbReference type="NCBI Taxonomy" id="1756043"/>
    <lineage>
        <taxon>Bacteria</taxon>
        <taxon>Pseudomonadati</taxon>
        <taxon>Pseudomonadota</taxon>
        <taxon>Alphaproteobacteria</taxon>
        <taxon>Rhodobacterales</taxon>
        <taxon>Paracoccaceae</taxon>
        <taxon>Cypionkella</taxon>
    </lineage>
</organism>
<reference evidence="3" key="1">
    <citation type="journal article" date="2019" name="Int. J. Syst. Evol. Microbiol.">
        <title>The Global Catalogue of Microorganisms (GCM) 10K type strain sequencing project: providing services to taxonomists for standard genome sequencing and annotation.</title>
        <authorList>
            <consortium name="The Broad Institute Genomics Platform"/>
            <consortium name="The Broad Institute Genome Sequencing Center for Infectious Disease"/>
            <person name="Wu L."/>
            <person name="Ma J."/>
        </authorList>
    </citation>
    <scope>NUCLEOTIDE SEQUENCE [LARGE SCALE GENOMIC DNA]</scope>
    <source>
        <strain evidence="3">KCTC 52039</strain>
    </source>
</reference>
<feature type="compositionally biased region" description="Basic residues" evidence="1">
    <location>
        <begin position="13"/>
        <end position="28"/>
    </location>
</feature>
<dbReference type="EMBL" id="JBHRTO010000001">
    <property type="protein sequence ID" value="MFC3179469.1"/>
    <property type="molecule type" value="Genomic_DNA"/>
</dbReference>
<protein>
    <submittedName>
        <fullName evidence="2">Uncharacterized protein</fullName>
    </submittedName>
</protein>
<dbReference type="Proteomes" id="UP001595547">
    <property type="component" value="Unassembled WGS sequence"/>
</dbReference>